<reference evidence="1" key="1">
    <citation type="submission" date="2024-12" db="EMBL/GenBank/DDBJ databases">
        <title>Comparative genomics and development of molecular markers within Purpureocillium lilacinum and among Purpureocillium species.</title>
        <authorList>
            <person name="Yeh Z.-Y."/>
            <person name="Ni N.-T."/>
            <person name="Lo P.-H."/>
            <person name="Mushyakhwo K."/>
            <person name="Lin C.-F."/>
            <person name="Nai Y.-S."/>
        </authorList>
    </citation>
    <scope>NUCLEOTIDE SEQUENCE</scope>
    <source>
        <strain evidence="1">NCHU-NPUST-175</strain>
    </source>
</reference>
<gene>
    <name evidence="1" type="ORF">ACCO45_005289</name>
</gene>
<evidence type="ECO:0000313" key="2">
    <source>
        <dbReference type="Proteomes" id="UP001638806"/>
    </source>
</evidence>
<proteinExistence type="predicted"/>
<comment type="caution">
    <text evidence="1">The sequence shown here is derived from an EMBL/GenBank/DDBJ whole genome shotgun (WGS) entry which is preliminary data.</text>
</comment>
<keyword evidence="2" id="KW-1185">Reference proteome</keyword>
<name>A0ACC4DUZ4_PURLI</name>
<evidence type="ECO:0000313" key="1">
    <source>
        <dbReference type="EMBL" id="KAL3960172.1"/>
    </source>
</evidence>
<organism evidence="1 2">
    <name type="scientific">Purpureocillium lilacinum</name>
    <name type="common">Paecilomyces lilacinus</name>
    <dbReference type="NCBI Taxonomy" id="33203"/>
    <lineage>
        <taxon>Eukaryota</taxon>
        <taxon>Fungi</taxon>
        <taxon>Dikarya</taxon>
        <taxon>Ascomycota</taxon>
        <taxon>Pezizomycotina</taxon>
        <taxon>Sordariomycetes</taxon>
        <taxon>Hypocreomycetidae</taxon>
        <taxon>Hypocreales</taxon>
        <taxon>Ophiocordycipitaceae</taxon>
        <taxon>Purpureocillium</taxon>
    </lineage>
</organism>
<protein>
    <submittedName>
        <fullName evidence="1">Uncharacterized protein</fullName>
    </submittedName>
</protein>
<dbReference type="Proteomes" id="UP001638806">
    <property type="component" value="Unassembled WGS sequence"/>
</dbReference>
<accession>A0ACC4DUZ4</accession>
<dbReference type="EMBL" id="JBGNUJ010000004">
    <property type="protein sequence ID" value="KAL3960172.1"/>
    <property type="molecule type" value="Genomic_DNA"/>
</dbReference>
<sequence>MPPTSALPRAGDQQSNSNGTAATIPSAADTAGPRTNEAPPTDARCRIEPGTQFAAAGKQQATVTAAASSMLCARFPSSHCGTVDKVPPGVVRLPSFLCCIITVQPGQQVQLQLQLHTHRPTPPPFLSFPFPPRPPPSSHPPSCATAARGVRDRKPRVGKLFFSRPPVPTPAHRSLPRPVASDPAHTPASIPAHSTVAAL</sequence>